<keyword evidence="3" id="KW-1185">Reference proteome</keyword>
<evidence type="ECO:0000313" key="2">
    <source>
        <dbReference type="EMBL" id="OBR08968.1"/>
    </source>
</evidence>
<dbReference type="KEGG" id="chig:CH63R_07733"/>
<protein>
    <submittedName>
        <fullName evidence="2">Uncharacterized protein</fullName>
    </submittedName>
</protein>
<reference evidence="3" key="1">
    <citation type="journal article" date="2017" name="BMC Genomics">
        <title>Gapless genome assembly of Colletotrichum higginsianum reveals chromosome structure and association of transposable elements with secondary metabolite gene clusters.</title>
        <authorList>
            <person name="Dallery J.-F."/>
            <person name="Lapalu N."/>
            <person name="Zampounis A."/>
            <person name="Pigne S."/>
            <person name="Luyten I."/>
            <person name="Amselem J."/>
            <person name="Wittenberg A.H.J."/>
            <person name="Zhou S."/>
            <person name="de Queiroz M.V."/>
            <person name="Robin G.P."/>
            <person name="Auger A."/>
            <person name="Hainaut M."/>
            <person name="Henrissat B."/>
            <person name="Kim K.-T."/>
            <person name="Lee Y.-H."/>
            <person name="Lespinet O."/>
            <person name="Schwartz D.C."/>
            <person name="Thon M.R."/>
            <person name="O'Connell R.J."/>
        </authorList>
    </citation>
    <scope>NUCLEOTIDE SEQUENCE [LARGE SCALE GENOMIC DNA]</scope>
    <source>
        <strain evidence="3">IMI 349063</strain>
    </source>
</reference>
<dbReference type="GeneID" id="28866814"/>
<dbReference type="AlphaFoldDB" id="A0A1B7YAQ5"/>
<dbReference type="RefSeq" id="XP_018157485.1">
    <property type="nucleotide sequence ID" value="XM_018302707.1"/>
</dbReference>
<organism evidence="2 3">
    <name type="scientific">Colletotrichum higginsianum (strain IMI 349063)</name>
    <name type="common">Crucifer anthracnose fungus</name>
    <dbReference type="NCBI Taxonomy" id="759273"/>
    <lineage>
        <taxon>Eukaryota</taxon>
        <taxon>Fungi</taxon>
        <taxon>Dikarya</taxon>
        <taxon>Ascomycota</taxon>
        <taxon>Pezizomycotina</taxon>
        <taxon>Sordariomycetes</taxon>
        <taxon>Hypocreomycetidae</taxon>
        <taxon>Glomerellales</taxon>
        <taxon>Glomerellaceae</taxon>
        <taxon>Colletotrichum</taxon>
        <taxon>Colletotrichum destructivum species complex</taxon>
    </lineage>
</organism>
<evidence type="ECO:0000256" key="1">
    <source>
        <dbReference type="SAM" id="MobiDB-lite"/>
    </source>
</evidence>
<dbReference type="Proteomes" id="UP000092177">
    <property type="component" value="Chromosome 5"/>
</dbReference>
<comment type="caution">
    <text evidence="2">The sequence shown here is derived from an EMBL/GenBank/DDBJ whole genome shotgun (WGS) entry which is preliminary data.</text>
</comment>
<evidence type="ECO:0000313" key="3">
    <source>
        <dbReference type="Proteomes" id="UP000092177"/>
    </source>
</evidence>
<accession>A0A1B7YAQ5</accession>
<sequence>MSYIVGEQLMAEWYPDNLSNPDTVKLAMPACEALEVRPKLEECAPQAPELDEPPAGNQWRKDDAGEPCSEVPGRRWLNQAPWKKQLATWRAGKDYT</sequence>
<name>A0A1B7YAQ5_COLHI</name>
<proteinExistence type="predicted"/>
<dbReference type="VEuPathDB" id="FungiDB:CH63R_07733"/>
<gene>
    <name evidence="2" type="ORF">CH63R_07733</name>
</gene>
<dbReference type="EMBL" id="LTAN01000005">
    <property type="protein sequence ID" value="OBR08968.1"/>
    <property type="molecule type" value="Genomic_DNA"/>
</dbReference>
<feature type="region of interest" description="Disordered" evidence="1">
    <location>
        <begin position="45"/>
        <end position="74"/>
    </location>
</feature>